<name>A0A0K2VEL4_LEPSM</name>
<organism evidence="1">
    <name type="scientific">Lepeophtheirus salmonis</name>
    <name type="common">Salmon louse</name>
    <name type="synonym">Caligus salmonis</name>
    <dbReference type="NCBI Taxonomy" id="72036"/>
    <lineage>
        <taxon>Eukaryota</taxon>
        <taxon>Metazoa</taxon>
        <taxon>Ecdysozoa</taxon>
        <taxon>Arthropoda</taxon>
        <taxon>Crustacea</taxon>
        <taxon>Multicrustacea</taxon>
        <taxon>Hexanauplia</taxon>
        <taxon>Copepoda</taxon>
        <taxon>Siphonostomatoida</taxon>
        <taxon>Caligidae</taxon>
        <taxon>Lepeophtheirus</taxon>
    </lineage>
</organism>
<evidence type="ECO:0000313" key="1">
    <source>
        <dbReference type="EMBL" id="CDW48820.1"/>
    </source>
</evidence>
<sequence length="64" mass="7592">LLPTDFKSFFFYGERLRDTIKVTSEKCTKHAPFVSGRKWVNLVHFTSCLLYDFVLYRITLISLE</sequence>
<protein>
    <submittedName>
        <fullName evidence="1">Uncharacterized protein</fullName>
    </submittedName>
</protein>
<accession>A0A0K2VEL4</accession>
<dbReference type="AlphaFoldDB" id="A0A0K2VEL4"/>
<proteinExistence type="predicted"/>
<dbReference type="EMBL" id="HACA01031459">
    <property type="protein sequence ID" value="CDW48820.1"/>
    <property type="molecule type" value="Transcribed_RNA"/>
</dbReference>
<reference evidence="1" key="1">
    <citation type="submission" date="2014-05" db="EMBL/GenBank/DDBJ databases">
        <authorList>
            <person name="Chronopoulou M."/>
        </authorList>
    </citation>
    <scope>NUCLEOTIDE SEQUENCE</scope>
    <source>
        <tissue evidence="1">Whole organism</tissue>
    </source>
</reference>
<feature type="non-terminal residue" evidence="1">
    <location>
        <position position="1"/>
    </location>
</feature>